<evidence type="ECO:0000313" key="1">
    <source>
        <dbReference type="EMBL" id="GFS75881.1"/>
    </source>
</evidence>
<protein>
    <submittedName>
        <fullName evidence="1">Uncharacterized protein</fullName>
    </submittedName>
</protein>
<sequence length="105" mass="12015">MAQTYAEQAGEGRAATYKDALLRAPRSRFAASLLFRSQQKERDRMKVAARRHRETKDQRLRGAVVAIQAENKWFPLPELRLYCIQQQGSSPKAMTLSYELSYGPP</sequence>
<comment type="caution">
    <text evidence="1">The sequence shown here is derived from an EMBL/GenBank/DDBJ whole genome shotgun (WGS) entry which is preliminary data.</text>
</comment>
<evidence type="ECO:0000313" key="2">
    <source>
        <dbReference type="Proteomes" id="UP000887013"/>
    </source>
</evidence>
<organism evidence="1 2">
    <name type="scientific">Nephila pilipes</name>
    <name type="common">Giant wood spider</name>
    <name type="synonym">Nephila maculata</name>
    <dbReference type="NCBI Taxonomy" id="299642"/>
    <lineage>
        <taxon>Eukaryota</taxon>
        <taxon>Metazoa</taxon>
        <taxon>Ecdysozoa</taxon>
        <taxon>Arthropoda</taxon>
        <taxon>Chelicerata</taxon>
        <taxon>Arachnida</taxon>
        <taxon>Araneae</taxon>
        <taxon>Araneomorphae</taxon>
        <taxon>Entelegynae</taxon>
        <taxon>Araneoidea</taxon>
        <taxon>Nephilidae</taxon>
        <taxon>Nephila</taxon>
    </lineage>
</organism>
<dbReference type="Proteomes" id="UP000887013">
    <property type="component" value="Unassembled WGS sequence"/>
</dbReference>
<proteinExistence type="predicted"/>
<name>A0A8X6T4B9_NEPPI</name>
<keyword evidence="2" id="KW-1185">Reference proteome</keyword>
<dbReference type="AlphaFoldDB" id="A0A8X6T4B9"/>
<gene>
    <name evidence="1" type="ORF">NPIL_172171</name>
</gene>
<dbReference type="EMBL" id="BMAW01096673">
    <property type="protein sequence ID" value="GFS75881.1"/>
    <property type="molecule type" value="Genomic_DNA"/>
</dbReference>
<accession>A0A8X6T4B9</accession>
<reference evidence="1" key="1">
    <citation type="submission" date="2020-08" db="EMBL/GenBank/DDBJ databases">
        <title>Multicomponent nature underlies the extraordinary mechanical properties of spider dragline silk.</title>
        <authorList>
            <person name="Kono N."/>
            <person name="Nakamura H."/>
            <person name="Mori M."/>
            <person name="Yoshida Y."/>
            <person name="Ohtoshi R."/>
            <person name="Malay A.D."/>
            <person name="Moran D.A.P."/>
            <person name="Tomita M."/>
            <person name="Numata K."/>
            <person name="Arakawa K."/>
        </authorList>
    </citation>
    <scope>NUCLEOTIDE SEQUENCE</scope>
</reference>